<dbReference type="PATRIC" id="fig|1445510.3.peg.908"/>
<dbReference type="KEGG" id="gsn:YC6258_00926"/>
<dbReference type="Gene3D" id="3.90.1200.10">
    <property type="match status" value="1"/>
</dbReference>
<sequence>MQSEHGKVKILGMDRVQRPSNDWSATVHLLLTHIRRQGFHKCPEPLILNDEFEILTLVPGDTCNYPLTGAVATVTALTSAARLLRELHDCSKDFLATHKTHRLRWMLPEQYPAEVICHGDFAPYNVTLSGDEVVGVFDFDAAHPGPVLWDIAYAVYCWAPFKTDPVDALGSLDQQIERAGLFCRTYGLSPLAYPQLVMTIIKRLEALVAFMVSQAEQGDPQFQDNLDCGHHLGYLNDIDYLRNHESQIVTMLMNMSAMSGA</sequence>
<dbReference type="SUPFAM" id="SSF56112">
    <property type="entry name" value="Protein kinase-like (PK-like)"/>
    <property type="match status" value="1"/>
</dbReference>
<dbReference type="Proteomes" id="UP000032266">
    <property type="component" value="Chromosome"/>
</dbReference>
<keyword evidence="2" id="KW-0418">Kinase</keyword>
<dbReference type="AlphaFoldDB" id="A0A0C5VFL4"/>
<name>A0A0C5VFL4_9GAMM</name>
<keyword evidence="2" id="KW-0808">Transferase</keyword>
<proteinExistence type="predicted"/>
<evidence type="ECO:0000313" key="2">
    <source>
        <dbReference type="EMBL" id="AJQ92976.1"/>
    </source>
</evidence>
<dbReference type="RefSeq" id="WP_044615909.1">
    <property type="nucleotide sequence ID" value="NZ_CP007142.1"/>
</dbReference>
<dbReference type="EMBL" id="CP007142">
    <property type="protein sequence ID" value="AJQ92976.1"/>
    <property type="molecule type" value="Genomic_DNA"/>
</dbReference>
<dbReference type="HOGENOM" id="CLU_066396_0_0_6"/>
<dbReference type="OrthoDB" id="236897at2"/>
<reference evidence="2 3" key="1">
    <citation type="submission" date="2014-01" db="EMBL/GenBank/DDBJ databases">
        <title>Full genme sequencing of cellulolytic bacterium Gynuella sunshinyii YC6258T gen. nov., sp. nov.</title>
        <authorList>
            <person name="Khan H."/>
            <person name="Chung E.J."/>
            <person name="Chung Y.R."/>
        </authorList>
    </citation>
    <scope>NUCLEOTIDE SEQUENCE [LARGE SCALE GENOMIC DNA]</scope>
    <source>
        <strain evidence="2 3">YC6258</strain>
    </source>
</reference>
<evidence type="ECO:0000313" key="3">
    <source>
        <dbReference type="Proteomes" id="UP000032266"/>
    </source>
</evidence>
<protein>
    <submittedName>
        <fullName evidence="2">Putative homoserine kinase type II (Protein kinase fold)</fullName>
    </submittedName>
</protein>
<keyword evidence="3" id="KW-1185">Reference proteome</keyword>
<gene>
    <name evidence="2" type="ORF">YC6258_00926</name>
</gene>
<feature type="domain" description="Aminoglycoside phosphotransferase" evidence="1">
    <location>
        <begin position="104"/>
        <end position="163"/>
    </location>
</feature>
<dbReference type="InterPro" id="IPR011009">
    <property type="entry name" value="Kinase-like_dom_sf"/>
</dbReference>
<organism evidence="2 3">
    <name type="scientific">Gynuella sunshinyii YC6258</name>
    <dbReference type="NCBI Taxonomy" id="1445510"/>
    <lineage>
        <taxon>Bacteria</taxon>
        <taxon>Pseudomonadati</taxon>
        <taxon>Pseudomonadota</taxon>
        <taxon>Gammaproteobacteria</taxon>
        <taxon>Oceanospirillales</taxon>
        <taxon>Saccharospirillaceae</taxon>
        <taxon>Gynuella</taxon>
    </lineage>
</organism>
<accession>A0A0C5VFL4</accession>
<dbReference type="GO" id="GO:0016301">
    <property type="term" value="F:kinase activity"/>
    <property type="evidence" value="ECO:0007669"/>
    <property type="project" value="UniProtKB-KW"/>
</dbReference>
<evidence type="ECO:0000259" key="1">
    <source>
        <dbReference type="Pfam" id="PF01636"/>
    </source>
</evidence>
<dbReference type="InterPro" id="IPR002575">
    <property type="entry name" value="Aminoglycoside_PTrfase"/>
</dbReference>
<dbReference type="Pfam" id="PF01636">
    <property type="entry name" value="APH"/>
    <property type="match status" value="1"/>
</dbReference>
<dbReference type="STRING" id="1445510.YC6258_00926"/>